<keyword evidence="1" id="KW-1133">Transmembrane helix</keyword>
<protein>
    <recommendedName>
        <fullName evidence="4">DUF2892 family protein</fullName>
    </recommendedName>
</protein>
<reference evidence="2 3" key="1">
    <citation type="submission" date="2019-03" db="EMBL/GenBank/DDBJ databases">
        <title>Genomic Encyclopedia of Archaeal and Bacterial Type Strains, Phase II (KMG-II): from individual species to whole genera.</title>
        <authorList>
            <person name="Goeker M."/>
        </authorList>
    </citation>
    <scope>NUCLEOTIDE SEQUENCE [LARGE SCALE GENOMIC DNA]</scope>
    <source>
        <strain evidence="2 3">DSM 28323</strain>
    </source>
</reference>
<name>A0A4V3C5B3_9BACT</name>
<dbReference type="AlphaFoldDB" id="A0A4V3C5B3"/>
<dbReference type="EMBL" id="SNWP01000010">
    <property type="protein sequence ID" value="TDO29198.1"/>
    <property type="molecule type" value="Genomic_DNA"/>
</dbReference>
<feature type="transmembrane region" description="Helical" evidence="1">
    <location>
        <begin position="12"/>
        <end position="29"/>
    </location>
</feature>
<feature type="transmembrane region" description="Helical" evidence="1">
    <location>
        <begin position="35"/>
        <end position="61"/>
    </location>
</feature>
<accession>A0A4V3C5B3</accession>
<organism evidence="2 3">
    <name type="scientific">Sediminibacterium goheungense</name>
    <dbReference type="NCBI Taxonomy" id="1086393"/>
    <lineage>
        <taxon>Bacteria</taxon>
        <taxon>Pseudomonadati</taxon>
        <taxon>Bacteroidota</taxon>
        <taxon>Chitinophagia</taxon>
        <taxon>Chitinophagales</taxon>
        <taxon>Chitinophagaceae</taxon>
        <taxon>Sediminibacterium</taxon>
    </lineage>
</organism>
<evidence type="ECO:0000313" key="2">
    <source>
        <dbReference type="EMBL" id="TDO29198.1"/>
    </source>
</evidence>
<dbReference type="Proteomes" id="UP000295741">
    <property type="component" value="Unassembled WGS sequence"/>
</dbReference>
<keyword evidence="1" id="KW-0472">Membrane</keyword>
<gene>
    <name evidence="2" type="ORF">BC659_1281</name>
</gene>
<dbReference type="OrthoDB" id="1049592at2"/>
<keyword evidence="1" id="KW-0812">Transmembrane</keyword>
<keyword evidence="3" id="KW-1185">Reference proteome</keyword>
<evidence type="ECO:0008006" key="4">
    <source>
        <dbReference type="Google" id="ProtNLM"/>
    </source>
</evidence>
<evidence type="ECO:0000313" key="3">
    <source>
        <dbReference type="Proteomes" id="UP000295741"/>
    </source>
</evidence>
<proteinExistence type="predicted"/>
<evidence type="ECO:0000256" key="1">
    <source>
        <dbReference type="SAM" id="Phobius"/>
    </source>
</evidence>
<dbReference type="RefSeq" id="WP_133473801.1">
    <property type="nucleotide sequence ID" value="NZ_SNWP01000010.1"/>
</dbReference>
<comment type="caution">
    <text evidence="2">The sequence shown here is derived from an EMBL/GenBank/DDBJ whole genome shotgun (WGS) entry which is preliminary data.</text>
</comment>
<sequence length="78" mass="8653">MKKILHKWHFMRIARVVLAAAILVQSWYAKDNTTAVFGVLLLSMGVFDIGCCGAGSCYTPLKKNHTGAHKKSVYEEVV</sequence>